<evidence type="ECO:0000313" key="4">
    <source>
        <dbReference type="EMBL" id="MBK1787981.1"/>
    </source>
</evidence>
<sequence length="214" mass="23078">MTTGELDVAGAAVFVAPQFTDARGTVVVACHEDEVTGAVGHPLFAVAQTVLTRSRRHTVRGLHYTAGKPGMAKYVYCVSGEALDIVVDVRVGSPTFGRYATVRLAPEDFRAVYLPAGVAHAVLALADDTVMHYLLSGLYRADRERSLSVFDRELNLPLPAGADLLLSERDRAAPTLAAARDAGLLPDYAECQRIEPGALGPRMERGDERWSRTT</sequence>
<dbReference type="GO" id="GO:0008830">
    <property type="term" value="F:dTDP-4-dehydrorhamnose 3,5-epimerase activity"/>
    <property type="evidence" value="ECO:0007669"/>
    <property type="project" value="InterPro"/>
</dbReference>
<dbReference type="InterPro" id="IPR000888">
    <property type="entry name" value="RmlC-like"/>
</dbReference>
<dbReference type="SUPFAM" id="SSF51182">
    <property type="entry name" value="RmlC-like cupins"/>
    <property type="match status" value="1"/>
</dbReference>
<dbReference type="InterPro" id="IPR014710">
    <property type="entry name" value="RmlC-like_jellyroll"/>
</dbReference>
<comment type="caution">
    <text evidence="4">The sequence shown here is derived from an EMBL/GenBank/DDBJ whole genome shotgun (WGS) entry which is preliminary data.</text>
</comment>
<evidence type="ECO:0000313" key="5">
    <source>
        <dbReference type="Proteomes" id="UP000635245"/>
    </source>
</evidence>
<reference evidence="4" key="1">
    <citation type="submission" date="2020-12" db="EMBL/GenBank/DDBJ databases">
        <title>Prauserella sp. ASG 168, a novel actinomycete isolated from cave rock.</title>
        <authorList>
            <person name="Suriyachadkun C."/>
        </authorList>
    </citation>
    <scope>NUCLEOTIDE SEQUENCE</scope>
    <source>
        <strain evidence="4">ASG 168</strain>
    </source>
</reference>
<accession>A0A934QWZ6</accession>
<name>A0A934QWZ6_9PSEU</name>
<dbReference type="Gene3D" id="2.60.120.10">
    <property type="entry name" value="Jelly Rolls"/>
    <property type="match status" value="1"/>
</dbReference>
<organism evidence="4 5">
    <name type="scientific">Prauserella cavernicola</name>
    <dbReference type="NCBI Taxonomy" id="2800127"/>
    <lineage>
        <taxon>Bacteria</taxon>
        <taxon>Bacillati</taxon>
        <taxon>Actinomycetota</taxon>
        <taxon>Actinomycetes</taxon>
        <taxon>Pseudonocardiales</taxon>
        <taxon>Pseudonocardiaceae</taxon>
        <taxon>Prauserella</taxon>
    </lineage>
</organism>
<gene>
    <name evidence="4" type="ORF">JHE00_26925</name>
</gene>
<dbReference type="GO" id="GO:0005829">
    <property type="term" value="C:cytosol"/>
    <property type="evidence" value="ECO:0007669"/>
    <property type="project" value="TreeGrafter"/>
</dbReference>
<evidence type="ECO:0000256" key="1">
    <source>
        <dbReference type="ARBA" id="ARBA00010154"/>
    </source>
</evidence>
<keyword evidence="5" id="KW-1185">Reference proteome</keyword>
<feature type="site" description="Participates in a stacking interaction with the thymidine ring of dTDP-4-oxo-6-deoxyglucose" evidence="3">
    <location>
        <position position="139"/>
    </location>
</feature>
<protein>
    <submittedName>
        <fullName evidence="4">dTDP-4-dehydrorhamnose 3,5-epimerase family protein</fullName>
    </submittedName>
</protein>
<proteinExistence type="inferred from homology"/>
<dbReference type="GO" id="GO:0019305">
    <property type="term" value="P:dTDP-rhamnose biosynthetic process"/>
    <property type="evidence" value="ECO:0007669"/>
    <property type="project" value="TreeGrafter"/>
</dbReference>
<dbReference type="RefSeq" id="WP_200323230.1">
    <property type="nucleotide sequence ID" value="NZ_JAENJH010000008.1"/>
</dbReference>
<dbReference type="PANTHER" id="PTHR21047:SF2">
    <property type="entry name" value="THYMIDINE DIPHOSPHO-4-KETO-RHAMNOSE 3,5-EPIMERASE"/>
    <property type="match status" value="1"/>
</dbReference>
<dbReference type="AlphaFoldDB" id="A0A934QWZ6"/>
<evidence type="ECO:0000256" key="2">
    <source>
        <dbReference type="PIRSR" id="PIRSR600888-1"/>
    </source>
</evidence>
<dbReference type="PANTHER" id="PTHR21047">
    <property type="entry name" value="DTDP-6-DEOXY-D-GLUCOSE-3,5 EPIMERASE"/>
    <property type="match status" value="1"/>
</dbReference>
<feature type="active site" description="Proton donor" evidence="2">
    <location>
        <position position="133"/>
    </location>
</feature>
<dbReference type="InterPro" id="IPR011051">
    <property type="entry name" value="RmlC_Cupin_sf"/>
</dbReference>
<dbReference type="CDD" id="cd00438">
    <property type="entry name" value="cupin_RmlC"/>
    <property type="match status" value="1"/>
</dbReference>
<evidence type="ECO:0000256" key="3">
    <source>
        <dbReference type="PIRSR" id="PIRSR600888-3"/>
    </source>
</evidence>
<dbReference type="EMBL" id="JAENJH010000008">
    <property type="protein sequence ID" value="MBK1787981.1"/>
    <property type="molecule type" value="Genomic_DNA"/>
</dbReference>
<dbReference type="GO" id="GO:0000271">
    <property type="term" value="P:polysaccharide biosynthetic process"/>
    <property type="evidence" value="ECO:0007669"/>
    <property type="project" value="TreeGrafter"/>
</dbReference>
<dbReference type="Proteomes" id="UP000635245">
    <property type="component" value="Unassembled WGS sequence"/>
</dbReference>
<dbReference type="Pfam" id="PF00908">
    <property type="entry name" value="dTDP_sugar_isom"/>
    <property type="match status" value="1"/>
</dbReference>
<feature type="active site" description="Proton acceptor" evidence="2">
    <location>
        <position position="63"/>
    </location>
</feature>
<comment type="similarity">
    <text evidence="1">Belongs to the dTDP-4-dehydrorhamnose 3,5-epimerase family.</text>
</comment>